<sequence length="283" mass="31900">MVKKSQTIVATSQPVPVEVIKQEEIEKAKNPTKSVSDAPVSVGAPAEKKPKKKSVKKVETVVETVVVPTTGETTTPEVATPVTPATLATPITETPIVEEVDENAEVVEEEAEVPTADGGVVEAKKRNRRVVTKDSFYQNFEAFNEQFNTFMEGLKLEKGNKNSKTLLLKKIKQIQGDAYKLMKIKTHRDDSKPRSENNSGFMKPIKISEDLATFLNTNPEDLITRVHVTKKLCQYIKDQDLQNPTDRREIIPDEKLKNLFNMGTDKLTYYSMQRQIQQHIFKI</sequence>
<accession>A0A6C0K5S4</accession>
<feature type="domain" description="DM2" evidence="2">
    <location>
        <begin position="200"/>
        <end position="282"/>
    </location>
</feature>
<dbReference type="SUPFAM" id="SSF47592">
    <property type="entry name" value="SWIB/MDM2 domain"/>
    <property type="match status" value="1"/>
</dbReference>
<dbReference type="InterPro" id="IPR019835">
    <property type="entry name" value="SWIB_domain"/>
</dbReference>
<dbReference type="Gene3D" id="1.10.245.10">
    <property type="entry name" value="SWIB/MDM2 domain"/>
    <property type="match status" value="1"/>
</dbReference>
<organism evidence="3">
    <name type="scientific">viral metagenome</name>
    <dbReference type="NCBI Taxonomy" id="1070528"/>
    <lineage>
        <taxon>unclassified sequences</taxon>
        <taxon>metagenomes</taxon>
        <taxon>organismal metagenomes</taxon>
    </lineage>
</organism>
<evidence type="ECO:0000313" key="3">
    <source>
        <dbReference type="EMBL" id="QHU11434.1"/>
    </source>
</evidence>
<dbReference type="AlphaFoldDB" id="A0A6C0K5S4"/>
<dbReference type="Pfam" id="PF02201">
    <property type="entry name" value="SWIB"/>
    <property type="match status" value="1"/>
</dbReference>
<dbReference type="PANTHER" id="PTHR13844">
    <property type="entry name" value="SWI/SNF-RELATED MATRIX-ASSOCIATED ACTIN-DEPENDENT REGULATOR OF CHROMATIN SUBFAMILY D"/>
    <property type="match status" value="1"/>
</dbReference>
<dbReference type="InterPro" id="IPR003121">
    <property type="entry name" value="SWIB_MDM2_domain"/>
</dbReference>
<protein>
    <recommendedName>
        <fullName evidence="2">DM2 domain-containing protein</fullName>
    </recommendedName>
</protein>
<evidence type="ECO:0000259" key="2">
    <source>
        <dbReference type="PROSITE" id="PS51925"/>
    </source>
</evidence>
<dbReference type="InterPro" id="IPR036885">
    <property type="entry name" value="SWIB_MDM2_dom_sf"/>
</dbReference>
<evidence type="ECO:0000256" key="1">
    <source>
        <dbReference type="SAM" id="MobiDB-lite"/>
    </source>
</evidence>
<proteinExistence type="predicted"/>
<feature type="region of interest" description="Disordered" evidence="1">
    <location>
        <begin position="27"/>
        <end position="52"/>
    </location>
</feature>
<dbReference type="PROSITE" id="PS51925">
    <property type="entry name" value="SWIB_MDM2"/>
    <property type="match status" value="1"/>
</dbReference>
<dbReference type="CDD" id="cd10567">
    <property type="entry name" value="SWIB-MDM2_like"/>
    <property type="match status" value="1"/>
</dbReference>
<dbReference type="SMART" id="SM00151">
    <property type="entry name" value="SWIB"/>
    <property type="match status" value="1"/>
</dbReference>
<dbReference type="EMBL" id="MN740785">
    <property type="protein sequence ID" value="QHU11434.1"/>
    <property type="molecule type" value="Genomic_DNA"/>
</dbReference>
<name>A0A6C0K5S4_9ZZZZ</name>
<reference evidence="3" key="1">
    <citation type="journal article" date="2020" name="Nature">
        <title>Giant virus diversity and host interactions through global metagenomics.</title>
        <authorList>
            <person name="Schulz F."/>
            <person name="Roux S."/>
            <person name="Paez-Espino D."/>
            <person name="Jungbluth S."/>
            <person name="Walsh D.A."/>
            <person name="Denef V.J."/>
            <person name="McMahon K.D."/>
            <person name="Konstantinidis K.T."/>
            <person name="Eloe-Fadrosh E.A."/>
            <person name="Kyrpides N.C."/>
            <person name="Woyke T."/>
        </authorList>
    </citation>
    <scope>NUCLEOTIDE SEQUENCE</scope>
    <source>
        <strain evidence="3">GVMAG-S-1101169-75</strain>
    </source>
</reference>